<dbReference type="Proteomes" id="UP001242045">
    <property type="component" value="Unassembled WGS sequence"/>
</dbReference>
<dbReference type="PROSITE" id="PS50956">
    <property type="entry name" value="HTH_ASNC_2"/>
    <property type="match status" value="1"/>
</dbReference>
<dbReference type="InterPro" id="IPR036390">
    <property type="entry name" value="WH_DNA-bd_sf"/>
</dbReference>
<dbReference type="EMBL" id="JAUSRD010000003">
    <property type="protein sequence ID" value="MDP9892299.1"/>
    <property type="molecule type" value="Genomic_DNA"/>
</dbReference>
<keyword evidence="2" id="KW-0238">DNA-binding</keyword>
<dbReference type="Pfam" id="PF13404">
    <property type="entry name" value="HTH_AsnC-type"/>
    <property type="match status" value="1"/>
</dbReference>
<reference evidence="5" key="1">
    <citation type="submission" date="2023-07" db="EMBL/GenBank/DDBJ databases">
        <title>Sorghum-associated microbial communities from plants grown in Nebraska, USA.</title>
        <authorList>
            <person name="Schachtman D."/>
        </authorList>
    </citation>
    <scope>NUCLEOTIDE SEQUENCE</scope>
    <source>
        <strain evidence="5">DS3754</strain>
    </source>
</reference>
<proteinExistence type="predicted"/>
<organism evidence="5 6">
    <name type="scientific">Variovorax boronicumulans</name>
    <dbReference type="NCBI Taxonomy" id="436515"/>
    <lineage>
        <taxon>Bacteria</taxon>
        <taxon>Pseudomonadati</taxon>
        <taxon>Pseudomonadota</taxon>
        <taxon>Betaproteobacteria</taxon>
        <taxon>Burkholderiales</taxon>
        <taxon>Comamonadaceae</taxon>
        <taxon>Variovorax</taxon>
    </lineage>
</organism>
<feature type="domain" description="HTH asnC-type" evidence="4">
    <location>
        <begin position="2"/>
        <end position="63"/>
    </location>
</feature>
<dbReference type="SUPFAM" id="SSF46785">
    <property type="entry name" value="Winged helix' DNA-binding domain"/>
    <property type="match status" value="1"/>
</dbReference>
<dbReference type="InterPro" id="IPR011008">
    <property type="entry name" value="Dimeric_a/b-barrel"/>
</dbReference>
<dbReference type="InterPro" id="IPR019887">
    <property type="entry name" value="Tscrpt_reg_AsnC/Lrp_C"/>
</dbReference>
<protein>
    <submittedName>
        <fullName evidence="5">Lrp/AsnC family leucine-responsive transcriptional regulator</fullName>
    </submittedName>
</protein>
<gene>
    <name evidence="5" type="ORF">J2W31_001404</name>
</gene>
<dbReference type="PANTHER" id="PTHR30154">
    <property type="entry name" value="LEUCINE-RESPONSIVE REGULATORY PROTEIN"/>
    <property type="match status" value="1"/>
</dbReference>
<evidence type="ECO:0000256" key="2">
    <source>
        <dbReference type="ARBA" id="ARBA00023125"/>
    </source>
</evidence>
<dbReference type="SMART" id="SM00344">
    <property type="entry name" value="HTH_ASNC"/>
    <property type="match status" value="1"/>
</dbReference>
<dbReference type="AlphaFoldDB" id="A0AAW8CPH8"/>
<dbReference type="GO" id="GO:0043200">
    <property type="term" value="P:response to amino acid"/>
    <property type="evidence" value="ECO:0007669"/>
    <property type="project" value="TreeGrafter"/>
</dbReference>
<name>A0AAW8CPH8_9BURK</name>
<sequence length="152" mass="16850">MLDDIDENILAALGTNARMSLKELALQVGLSSPSVAERLRRLEERDVIRGYTLALNPKALGYQFQAIVRIRPLPGQLQAVQKLIEDTPQFCECDKVTGEDCFIARLLLQSIEQLDGILDHIAAKAETNTAIVKAHTIARRLPPLRPPEISGR</sequence>
<evidence type="ECO:0000259" key="4">
    <source>
        <dbReference type="PROSITE" id="PS50956"/>
    </source>
</evidence>
<dbReference type="RefSeq" id="WP_306881680.1">
    <property type="nucleotide sequence ID" value="NZ_JAUSRD010000003.1"/>
</dbReference>
<dbReference type="Gene3D" id="3.30.70.920">
    <property type="match status" value="1"/>
</dbReference>
<evidence type="ECO:0000313" key="5">
    <source>
        <dbReference type="EMBL" id="MDP9892299.1"/>
    </source>
</evidence>
<dbReference type="Pfam" id="PF01037">
    <property type="entry name" value="AsnC_trans_reg"/>
    <property type="match status" value="1"/>
</dbReference>
<dbReference type="SUPFAM" id="SSF54909">
    <property type="entry name" value="Dimeric alpha+beta barrel"/>
    <property type="match status" value="1"/>
</dbReference>
<dbReference type="GO" id="GO:0005829">
    <property type="term" value="C:cytosol"/>
    <property type="evidence" value="ECO:0007669"/>
    <property type="project" value="TreeGrafter"/>
</dbReference>
<evidence type="ECO:0000256" key="3">
    <source>
        <dbReference type="ARBA" id="ARBA00023163"/>
    </source>
</evidence>
<keyword evidence="1" id="KW-0805">Transcription regulation</keyword>
<dbReference type="Gene3D" id="1.10.10.10">
    <property type="entry name" value="Winged helix-like DNA-binding domain superfamily/Winged helix DNA-binding domain"/>
    <property type="match status" value="1"/>
</dbReference>
<dbReference type="PRINTS" id="PR00033">
    <property type="entry name" value="HTHASNC"/>
</dbReference>
<dbReference type="InterPro" id="IPR019888">
    <property type="entry name" value="Tscrpt_reg_AsnC-like"/>
</dbReference>
<comment type="caution">
    <text evidence="5">The sequence shown here is derived from an EMBL/GenBank/DDBJ whole genome shotgun (WGS) entry which is preliminary data.</text>
</comment>
<evidence type="ECO:0000313" key="6">
    <source>
        <dbReference type="Proteomes" id="UP001242045"/>
    </source>
</evidence>
<dbReference type="PANTHER" id="PTHR30154:SF51">
    <property type="entry name" value="ASNC-FAMILY TRANSCRIPTIONAL REGULATORY PROTEIN"/>
    <property type="match status" value="1"/>
</dbReference>
<accession>A0AAW8CPH8</accession>
<dbReference type="InterPro" id="IPR000485">
    <property type="entry name" value="AsnC-type_HTH_dom"/>
</dbReference>
<dbReference type="InterPro" id="IPR036388">
    <property type="entry name" value="WH-like_DNA-bd_sf"/>
</dbReference>
<keyword evidence="3" id="KW-0804">Transcription</keyword>
<dbReference type="GO" id="GO:0043565">
    <property type="term" value="F:sequence-specific DNA binding"/>
    <property type="evidence" value="ECO:0007669"/>
    <property type="project" value="InterPro"/>
</dbReference>
<evidence type="ECO:0000256" key="1">
    <source>
        <dbReference type="ARBA" id="ARBA00023015"/>
    </source>
</evidence>